<evidence type="ECO:0000313" key="1">
    <source>
        <dbReference type="EMBL" id="JAD54794.1"/>
    </source>
</evidence>
<dbReference type="EMBL" id="GBRH01243101">
    <property type="protein sequence ID" value="JAD54794.1"/>
    <property type="molecule type" value="Transcribed_RNA"/>
</dbReference>
<organism evidence="1">
    <name type="scientific">Arundo donax</name>
    <name type="common">Giant reed</name>
    <name type="synonym">Donax arundinaceus</name>
    <dbReference type="NCBI Taxonomy" id="35708"/>
    <lineage>
        <taxon>Eukaryota</taxon>
        <taxon>Viridiplantae</taxon>
        <taxon>Streptophyta</taxon>
        <taxon>Embryophyta</taxon>
        <taxon>Tracheophyta</taxon>
        <taxon>Spermatophyta</taxon>
        <taxon>Magnoliopsida</taxon>
        <taxon>Liliopsida</taxon>
        <taxon>Poales</taxon>
        <taxon>Poaceae</taxon>
        <taxon>PACMAD clade</taxon>
        <taxon>Arundinoideae</taxon>
        <taxon>Arundineae</taxon>
        <taxon>Arundo</taxon>
    </lineage>
</organism>
<protein>
    <submittedName>
        <fullName evidence="1">Uncharacterized protein</fullName>
    </submittedName>
</protein>
<name>A0A0A9ASQ7_ARUDO</name>
<reference evidence="1" key="1">
    <citation type="submission" date="2014-09" db="EMBL/GenBank/DDBJ databases">
        <authorList>
            <person name="Magalhaes I.L.F."/>
            <person name="Oliveira U."/>
            <person name="Santos F.R."/>
            <person name="Vidigal T.H.D.A."/>
            <person name="Brescovit A.D."/>
            <person name="Santos A.J."/>
        </authorList>
    </citation>
    <scope>NUCLEOTIDE SEQUENCE</scope>
    <source>
        <tissue evidence="1">Shoot tissue taken approximately 20 cm above the soil surface</tissue>
    </source>
</reference>
<accession>A0A0A9ASQ7</accession>
<sequence>MFEFDCAVLTLMVERHYFGHQNICTTVGGSTENSSTMFCLVGNQIRINNTVMHKT</sequence>
<proteinExistence type="predicted"/>
<dbReference type="AlphaFoldDB" id="A0A0A9ASQ7"/>
<reference evidence="1" key="2">
    <citation type="journal article" date="2015" name="Data Brief">
        <title>Shoot transcriptome of the giant reed, Arundo donax.</title>
        <authorList>
            <person name="Barrero R.A."/>
            <person name="Guerrero F.D."/>
            <person name="Moolhuijzen P."/>
            <person name="Goolsby J.A."/>
            <person name="Tidwell J."/>
            <person name="Bellgard S.E."/>
            <person name="Bellgard M.I."/>
        </authorList>
    </citation>
    <scope>NUCLEOTIDE SEQUENCE</scope>
    <source>
        <tissue evidence="1">Shoot tissue taken approximately 20 cm above the soil surface</tissue>
    </source>
</reference>